<accession>A0ABN4CFS5</accession>
<reference evidence="4" key="1">
    <citation type="submission" date="2013-02" db="EMBL/GenBank/DDBJ databases">
        <title>The complete genome sequence of Corynebacterium casei LMG S-19264 (=DSM 44701).</title>
        <authorList>
            <person name="Ruckert C."/>
            <person name="Albersmeier A."/>
            <person name="Kalinowski J."/>
        </authorList>
    </citation>
    <scope>NUCLEOTIDE SEQUENCE [LARGE SCALE GENOMIC DNA]</scope>
    <source>
        <strain evidence="4">LMG S-19264</strain>
    </source>
</reference>
<dbReference type="PANTHER" id="PTHR43861:SF3">
    <property type="entry name" value="PUTATIVE (AFU_ORTHOLOGUE AFUA_2G14390)-RELATED"/>
    <property type="match status" value="1"/>
</dbReference>
<evidence type="ECO:0000256" key="2">
    <source>
        <dbReference type="SAM" id="MobiDB-lite"/>
    </source>
</evidence>
<sequence length="209" mass="22740">MIDHRHHFDEQAAQWDKDPKKIERARRTAQLIVDTVQPQGNERVFEFGAGTGLVSQTLAPHVGTLTLADNSHGMREVITQKISAGTLIDAHLSHSDLVGGKLPEEKYDIVVASLVLHHVADVPALMAAFSSILVPGGVACIIELDDAGGKFHAHIDHYDGHDGFKRDSFEQSLLGAGFTEVQFHDAGKIEREDGEYSLFLANALTSKNG</sequence>
<keyword evidence="1" id="KW-0808">Transferase</keyword>
<evidence type="ECO:0000256" key="1">
    <source>
        <dbReference type="ARBA" id="ARBA00022679"/>
    </source>
</evidence>
<name>A0ABN4CFS5_9CORY</name>
<dbReference type="Gene3D" id="3.40.50.150">
    <property type="entry name" value="Vaccinia Virus protein VP39"/>
    <property type="match status" value="1"/>
</dbReference>
<dbReference type="CDD" id="cd02440">
    <property type="entry name" value="AdoMet_MTases"/>
    <property type="match status" value="1"/>
</dbReference>
<keyword evidence="3" id="KW-0489">Methyltransferase</keyword>
<dbReference type="RefSeq" id="WP_025387652.1">
    <property type="nucleotide sequence ID" value="NZ_CP004350.1"/>
</dbReference>
<dbReference type="GO" id="GO:0032259">
    <property type="term" value="P:methylation"/>
    <property type="evidence" value="ECO:0007669"/>
    <property type="project" value="UniProtKB-KW"/>
</dbReference>
<evidence type="ECO:0000313" key="3">
    <source>
        <dbReference type="EMBL" id="AHI20203.1"/>
    </source>
</evidence>
<gene>
    <name evidence="3" type="ORF">CCASEI_08190</name>
</gene>
<proteinExistence type="predicted"/>
<protein>
    <submittedName>
        <fullName evidence="3">Methyltransferase type 11</fullName>
    </submittedName>
</protein>
<dbReference type="EMBL" id="CP004350">
    <property type="protein sequence ID" value="AHI20203.1"/>
    <property type="molecule type" value="Genomic_DNA"/>
</dbReference>
<dbReference type="PANTHER" id="PTHR43861">
    <property type="entry name" value="TRANS-ACONITATE 2-METHYLTRANSFERASE-RELATED"/>
    <property type="match status" value="1"/>
</dbReference>
<dbReference type="InterPro" id="IPR029063">
    <property type="entry name" value="SAM-dependent_MTases_sf"/>
</dbReference>
<dbReference type="GeneID" id="82877777"/>
<feature type="region of interest" description="Disordered" evidence="2">
    <location>
        <begin position="1"/>
        <end position="20"/>
    </location>
</feature>
<dbReference type="SUPFAM" id="SSF53335">
    <property type="entry name" value="S-adenosyl-L-methionine-dependent methyltransferases"/>
    <property type="match status" value="1"/>
</dbReference>
<dbReference type="Proteomes" id="UP000019226">
    <property type="component" value="Chromosome"/>
</dbReference>
<evidence type="ECO:0000313" key="4">
    <source>
        <dbReference type="Proteomes" id="UP000019226"/>
    </source>
</evidence>
<dbReference type="GO" id="GO:0008168">
    <property type="term" value="F:methyltransferase activity"/>
    <property type="evidence" value="ECO:0007669"/>
    <property type="project" value="UniProtKB-KW"/>
</dbReference>
<dbReference type="Pfam" id="PF13489">
    <property type="entry name" value="Methyltransf_23"/>
    <property type="match status" value="1"/>
</dbReference>
<organism evidence="3 4">
    <name type="scientific">Corynebacterium casei LMG S-19264</name>
    <dbReference type="NCBI Taxonomy" id="1285583"/>
    <lineage>
        <taxon>Bacteria</taxon>
        <taxon>Bacillati</taxon>
        <taxon>Actinomycetota</taxon>
        <taxon>Actinomycetes</taxon>
        <taxon>Mycobacteriales</taxon>
        <taxon>Corynebacteriaceae</taxon>
        <taxon>Corynebacterium</taxon>
    </lineage>
</organism>
<keyword evidence="4" id="KW-1185">Reference proteome</keyword>